<proteinExistence type="inferred from homology"/>
<dbReference type="InterPro" id="IPR027417">
    <property type="entry name" value="P-loop_NTPase"/>
</dbReference>
<gene>
    <name evidence="7" type="ORF">ACFSGJ_02395</name>
</gene>
<feature type="domain" description="ABC transporter" evidence="6">
    <location>
        <begin position="5"/>
        <end position="255"/>
    </location>
</feature>
<dbReference type="PANTHER" id="PTHR43776:SF7">
    <property type="entry name" value="D,D-DIPEPTIDE TRANSPORT ATP-BINDING PROTEIN DDPF-RELATED"/>
    <property type="match status" value="1"/>
</dbReference>
<protein>
    <submittedName>
        <fullName evidence="7">ABC transporter ATP-binding protein</fullName>
    </submittedName>
</protein>
<dbReference type="InterPro" id="IPR013563">
    <property type="entry name" value="Oligopep_ABC_C"/>
</dbReference>
<dbReference type="SUPFAM" id="SSF52540">
    <property type="entry name" value="P-loop containing nucleoside triphosphate hydrolases"/>
    <property type="match status" value="1"/>
</dbReference>
<dbReference type="PANTHER" id="PTHR43776">
    <property type="entry name" value="TRANSPORT ATP-BINDING PROTEIN"/>
    <property type="match status" value="1"/>
</dbReference>
<dbReference type="PROSITE" id="PS50893">
    <property type="entry name" value="ABC_TRANSPORTER_2"/>
    <property type="match status" value="1"/>
</dbReference>
<comment type="caution">
    <text evidence="7">The sequence shown here is derived from an EMBL/GenBank/DDBJ whole genome shotgun (WGS) entry which is preliminary data.</text>
</comment>
<dbReference type="CDD" id="cd03257">
    <property type="entry name" value="ABC_NikE_OppD_transporters"/>
    <property type="match status" value="1"/>
</dbReference>
<dbReference type="Pfam" id="PF08352">
    <property type="entry name" value="oligo_HPY"/>
    <property type="match status" value="1"/>
</dbReference>
<keyword evidence="3" id="KW-0813">Transport</keyword>
<evidence type="ECO:0000256" key="4">
    <source>
        <dbReference type="ARBA" id="ARBA00022741"/>
    </source>
</evidence>
<keyword evidence="5 7" id="KW-0067">ATP-binding</keyword>
<keyword evidence="8" id="KW-1185">Reference proteome</keyword>
<evidence type="ECO:0000256" key="3">
    <source>
        <dbReference type="ARBA" id="ARBA00022448"/>
    </source>
</evidence>
<reference evidence="8" key="1">
    <citation type="journal article" date="2019" name="Int. J. Syst. Evol. Microbiol.">
        <title>The Global Catalogue of Microorganisms (GCM) 10K type strain sequencing project: providing services to taxonomists for standard genome sequencing and annotation.</title>
        <authorList>
            <consortium name="The Broad Institute Genomics Platform"/>
            <consortium name="The Broad Institute Genome Sequencing Center for Infectious Disease"/>
            <person name="Wu L."/>
            <person name="Ma J."/>
        </authorList>
    </citation>
    <scope>NUCLEOTIDE SEQUENCE [LARGE SCALE GENOMIC DNA]</scope>
    <source>
        <strain evidence="8">CGMCC 4.7242</strain>
    </source>
</reference>
<organism evidence="7 8">
    <name type="scientific">Halodurantibacterium flavum</name>
    <dbReference type="NCBI Taxonomy" id="1382802"/>
    <lineage>
        <taxon>Bacteria</taxon>
        <taxon>Pseudomonadati</taxon>
        <taxon>Pseudomonadota</taxon>
        <taxon>Alphaproteobacteria</taxon>
        <taxon>Rhodobacterales</taxon>
        <taxon>Paracoccaceae</taxon>
        <taxon>Halodurantibacterium</taxon>
    </lineage>
</organism>
<dbReference type="EMBL" id="JBHUGH010000002">
    <property type="protein sequence ID" value="MFD1911061.1"/>
    <property type="molecule type" value="Genomic_DNA"/>
</dbReference>
<evidence type="ECO:0000256" key="1">
    <source>
        <dbReference type="ARBA" id="ARBA00004417"/>
    </source>
</evidence>
<dbReference type="RefSeq" id="WP_390259168.1">
    <property type="nucleotide sequence ID" value="NZ_JBHUGH010000002.1"/>
</dbReference>
<dbReference type="InterPro" id="IPR003439">
    <property type="entry name" value="ABC_transporter-like_ATP-bd"/>
</dbReference>
<evidence type="ECO:0000256" key="2">
    <source>
        <dbReference type="ARBA" id="ARBA00005417"/>
    </source>
</evidence>
<dbReference type="PROSITE" id="PS00211">
    <property type="entry name" value="ABC_TRANSPORTER_1"/>
    <property type="match status" value="1"/>
</dbReference>
<sequence length="356" mass="38673">MTPVLEVENLTKHFPVRRGLLRRQVGSVQAVTDVSFAVAPGETLAVVGESGCGKSTTGRALLRLIEPSSGQVRLDGESVTDLGREELRQMRRRMQIIFQDPYGSLNPRMTVREVLSEPLLLHGVATARTLDAKLAELLQLCGLSSFHAERYPHEFSGGQRQRVGIARALATRPRLIVCDEPVSVLDVSVQAQIVNLLQDLQRELGMAYVFISHDLAVVRHIASRVAVMYLGRIVEEAPAAALFARPLHPYTRSLIEAAPRPSPNRRRLRAPVEGDAPSALAPPPGCAFHPRCPLAIDRCRSERPALRPFDGARVACHRAEDAPPAGGPAPAEVQDETRLARRMAVLAAARAGVPAG</sequence>
<accession>A0ABW4S0N6</accession>
<evidence type="ECO:0000259" key="6">
    <source>
        <dbReference type="PROSITE" id="PS50893"/>
    </source>
</evidence>
<dbReference type="NCBIfam" id="TIGR01727">
    <property type="entry name" value="oligo_HPY"/>
    <property type="match status" value="1"/>
</dbReference>
<dbReference type="SMART" id="SM00382">
    <property type="entry name" value="AAA"/>
    <property type="match status" value="1"/>
</dbReference>
<evidence type="ECO:0000256" key="5">
    <source>
        <dbReference type="ARBA" id="ARBA00022840"/>
    </source>
</evidence>
<name>A0ABW4S0N6_9RHOB</name>
<comment type="subcellular location">
    <subcellularLocation>
        <location evidence="1">Cell inner membrane</location>
        <topology evidence="1">Peripheral membrane protein</topology>
    </subcellularLocation>
</comment>
<comment type="similarity">
    <text evidence="2">Belongs to the ABC transporter superfamily.</text>
</comment>
<dbReference type="GO" id="GO:0005524">
    <property type="term" value="F:ATP binding"/>
    <property type="evidence" value="ECO:0007669"/>
    <property type="project" value="UniProtKB-KW"/>
</dbReference>
<evidence type="ECO:0000313" key="7">
    <source>
        <dbReference type="EMBL" id="MFD1911061.1"/>
    </source>
</evidence>
<evidence type="ECO:0000313" key="8">
    <source>
        <dbReference type="Proteomes" id="UP001597353"/>
    </source>
</evidence>
<dbReference type="InterPro" id="IPR050319">
    <property type="entry name" value="ABC_transp_ATP-bind"/>
</dbReference>
<dbReference type="Pfam" id="PF00005">
    <property type="entry name" value="ABC_tran"/>
    <property type="match status" value="1"/>
</dbReference>
<dbReference type="Proteomes" id="UP001597353">
    <property type="component" value="Unassembled WGS sequence"/>
</dbReference>
<dbReference type="Gene3D" id="3.40.50.300">
    <property type="entry name" value="P-loop containing nucleotide triphosphate hydrolases"/>
    <property type="match status" value="1"/>
</dbReference>
<dbReference type="InterPro" id="IPR003593">
    <property type="entry name" value="AAA+_ATPase"/>
</dbReference>
<dbReference type="NCBIfam" id="NF008453">
    <property type="entry name" value="PRK11308.1"/>
    <property type="match status" value="1"/>
</dbReference>
<keyword evidence="4" id="KW-0547">Nucleotide-binding</keyword>
<dbReference type="InterPro" id="IPR017871">
    <property type="entry name" value="ABC_transporter-like_CS"/>
</dbReference>